<dbReference type="PROSITE" id="PS51257">
    <property type="entry name" value="PROKAR_LIPOPROTEIN"/>
    <property type="match status" value="1"/>
</dbReference>
<dbReference type="PANTHER" id="PTHR30477">
    <property type="entry name" value="ABC-TRANSPORTER METAL-BINDING PROTEIN"/>
    <property type="match status" value="1"/>
</dbReference>
<comment type="similarity">
    <text evidence="2">Belongs to the ABC-3 integral membrane protein family.</text>
</comment>
<dbReference type="Pfam" id="PF00950">
    <property type="entry name" value="ABC-3"/>
    <property type="match status" value="1"/>
</dbReference>
<comment type="caution">
    <text evidence="7">The sequence shown here is derived from an EMBL/GenBank/DDBJ whole genome shotgun (WGS) entry which is preliminary data.</text>
</comment>
<keyword evidence="4 6" id="KW-1133">Transmembrane helix</keyword>
<feature type="transmembrane region" description="Helical" evidence="6">
    <location>
        <begin position="141"/>
        <end position="159"/>
    </location>
</feature>
<dbReference type="SUPFAM" id="SSF81345">
    <property type="entry name" value="ABC transporter involved in vitamin B12 uptake, BtuC"/>
    <property type="match status" value="1"/>
</dbReference>
<evidence type="ECO:0000256" key="6">
    <source>
        <dbReference type="SAM" id="Phobius"/>
    </source>
</evidence>
<keyword evidence="3 6" id="KW-0812">Transmembrane</keyword>
<evidence type="ECO:0000313" key="8">
    <source>
        <dbReference type="Proteomes" id="UP001369247"/>
    </source>
</evidence>
<dbReference type="RefSeq" id="WP_315901931.1">
    <property type="nucleotide sequence ID" value="NZ_CP104550.1"/>
</dbReference>
<feature type="transmembrane region" description="Helical" evidence="6">
    <location>
        <begin position="228"/>
        <end position="247"/>
    </location>
</feature>
<dbReference type="Gene3D" id="1.10.3470.10">
    <property type="entry name" value="ABC transporter involved in vitamin B12 uptake, BtuC"/>
    <property type="match status" value="1"/>
</dbReference>
<dbReference type="InterPro" id="IPR001626">
    <property type="entry name" value="ABC_TroCD"/>
</dbReference>
<evidence type="ECO:0000256" key="5">
    <source>
        <dbReference type="ARBA" id="ARBA00023136"/>
    </source>
</evidence>
<dbReference type="InterPro" id="IPR037294">
    <property type="entry name" value="ABC_BtuC-like"/>
</dbReference>
<dbReference type="Proteomes" id="UP001369247">
    <property type="component" value="Unassembled WGS sequence"/>
</dbReference>
<feature type="transmembrane region" description="Helical" evidence="6">
    <location>
        <begin position="196"/>
        <end position="216"/>
    </location>
</feature>
<sequence>MKDTGSREIMMEILQYQFMRNAIVAAVLVSIACGVVGSYVVTKRIVSISGGISHAAFGGVGLGYLMGVSPVTTAIPFTVGAAISMGAVTRKTGISEDTAIGILWSAGMALGIVFINLSPGYAPDLFSYLFGNILMVTPIDLWTMLILDLIIISSAVLFEREFLALCFDEEYAEVLGVPVDTFYLYLLALVALSVVVLIKAAGIILVIALLTIPAAIAKNFSMNMKDIMVKATLTGVLTALAGLWISYEFNLSSGAIIVLLLTALFGITQIFGYLKEKNTLKRMQNH</sequence>
<reference evidence="7 8" key="1">
    <citation type="submission" date="2023-12" db="EMBL/GenBank/DDBJ databases">
        <title>Phenotypic and Genomic Characterization of Methanothermobacter wolfeii Strain BSEL, a CO2-Capturing Archaeon with Minimal Nutrient Requirements.</title>
        <authorList>
            <person name="Ale Enriquez F."/>
            <person name="Ahring B.K."/>
        </authorList>
    </citation>
    <scope>NUCLEOTIDE SEQUENCE [LARGE SCALE GENOMIC DNA]</scope>
    <source>
        <strain evidence="7 8">BSEL-1</strain>
    </source>
</reference>
<feature type="transmembrane region" description="Helical" evidence="6">
    <location>
        <begin position="253"/>
        <end position="274"/>
    </location>
</feature>
<proteinExistence type="inferred from homology"/>
<comment type="subcellular location">
    <subcellularLocation>
        <location evidence="1">Membrane</location>
        <topology evidence="1">Multi-pass membrane protein</topology>
    </subcellularLocation>
</comment>
<feature type="transmembrane region" description="Helical" evidence="6">
    <location>
        <begin position="171"/>
        <end position="190"/>
    </location>
</feature>
<evidence type="ECO:0000256" key="2">
    <source>
        <dbReference type="ARBA" id="ARBA00008034"/>
    </source>
</evidence>
<evidence type="ECO:0000256" key="4">
    <source>
        <dbReference type="ARBA" id="ARBA00022989"/>
    </source>
</evidence>
<feature type="transmembrane region" description="Helical" evidence="6">
    <location>
        <begin position="21"/>
        <end position="42"/>
    </location>
</feature>
<feature type="transmembrane region" description="Helical" evidence="6">
    <location>
        <begin position="100"/>
        <end position="121"/>
    </location>
</feature>
<dbReference type="CDD" id="cd06550">
    <property type="entry name" value="TM_ABC_iron-siderophores_like"/>
    <property type="match status" value="1"/>
</dbReference>
<evidence type="ECO:0000256" key="1">
    <source>
        <dbReference type="ARBA" id="ARBA00004141"/>
    </source>
</evidence>
<dbReference type="GeneID" id="75106582"/>
<dbReference type="EMBL" id="JAXUHJ010000008">
    <property type="protein sequence ID" value="MEJ8542589.1"/>
    <property type="molecule type" value="Genomic_DNA"/>
</dbReference>
<evidence type="ECO:0000256" key="3">
    <source>
        <dbReference type="ARBA" id="ARBA00022692"/>
    </source>
</evidence>
<feature type="transmembrane region" description="Helical" evidence="6">
    <location>
        <begin position="62"/>
        <end position="88"/>
    </location>
</feature>
<protein>
    <submittedName>
        <fullName evidence="7">Metal ABC transporter permease</fullName>
    </submittedName>
</protein>
<dbReference type="PANTHER" id="PTHR30477:SF18">
    <property type="entry name" value="METAL TRANSPORT SYSTEM MEMBRANE PROTEIN CT_417-RELATED"/>
    <property type="match status" value="1"/>
</dbReference>
<keyword evidence="5 6" id="KW-0472">Membrane</keyword>
<keyword evidence="8" id="KW-1185">Reference proteome</keyword>
<organism evidence="7 8">
    <name type="scientific">Methanothermobacter wolfeii</name>
    <name type="common">Methanobacterium wolfei</name>
    <dbReference type="NCBI Taxonomy" id="145261"/>
    <lineage>
        <taxon>Archaea</taxon>
        <taxon>Methanobacteriati</taxon>
        <taxon>Methanobacteriota</taxon>
        <taxon>Methanomada group</taxon>
        <taxon>Methanobacteria</taxon>
        <taxon>Methanobacteriales</taxon>
        <taxon>Methanobacteriaceae</taxon>
        <taxon>Methanothermobacter</taxon>
    </lineage>
</organism>
<evidence type="ECO:0000313" key="7">
    <source>
        <dbReference type="EMBL" id="MEJ8542589.1"/>
    </source>
</evidence>
<accession>A0ABU8TU64</accession>
<gene>
    <name evidence="7" type="ORF">U2150_03660</name>
</gene>
<name>A0ABU8TU64_METWO</name>